<gene>
    <name evidence="1" type="ORF">Pcinc_033271</name>
</gene>
<evidence type="ECO:0000313" key="2">
    <source>
        <dbReference type="Proteomes" id="UP001286313"/>
    </source>
</evidence>
<sequence length="163" mass="18394">MEGRDSRWSVDKEENMKERFKVHDEGAEGRRQMRCEERLDRFKFLLKRASPAVEAAKANSTSPSARRTIVLYPPFSLTSINSTDDDISRCMSCQFGGGGGGGGLSEWSSTQPRWCRELKEEEDRQKTPLDLAGPSLSRCDAWEQLATVCVVRVRPPRTADPRV</sequence>
<accession>A0AAE1K234</accession>
<name>A0AAE1K234_PETCI</name>
<protein>
    <submittedName>
        <fullName evidence="1">Uncharacterized protein</fullName>
    </submittedName>
</protein>
<reference evidence="1" key="1">
    <citation type="submission" date="2023-10" db="EMBL/GenBank/DDBJ databases">
        <title>Genome assemblies of two species of porcelain crab, Petrolisthes cinctipes and Petrolisthes manimaculis (Anomura: Porcellanidae).</title>
        <authorList>
            <person name="Angst P."/>
        </authorList>
    </citation>
    <scope>NUCLEOTIDE SEQUENCE</scope>
    <source>
        <strain evidence="1">PB745_01</strain>
        <tissue evidence="1">Gill</tissue>
    </source>
</reference>
<dbReference type="Proteomes" id="UP001286313">
    <property type="component" value="Unassembled WGS sequence"/>
</dbReference>
<organism evidence="1 2">
    <name type="scientific">Petrolisthes cinctipes</name>
    <name type="common">Flat porcelain crab</name>
    <dbReference type="NCBI Taxonomy" id="88211"/>
    <lineage>
        <taxon>Eukaryota</taxon>
        <taxon>Metazoa</taxon>
        <taxon>Ecdysozoa</taxon>
        <taxon>Arthropoda</taxon>
        <taxon>Crustacea</taxon>
        <taxon>Multicrustacea</taxon>
        <taxon>Malacostraca</taxon>
        <taxon>Eumalacostraca</taxon>
        <taxon>Eucarida</taxon>
        <taxon>Decapoda</taxon>
        <taxon>Pleocyemata</taxon>
        <taxon>Anomura</taxon>
        <taxon>Galatheoidea</taxon>
        <taxon>Porcellanidae</taxon>
        <taxon>Petrolisthes</taxon>
    </lineage>
</organism>
<proteinExistence type="predicted"/>
<dbReference type="AlphaFoldDB" id="A0AAE1K234"/>
<keyword evidence="2" id="KW-1185">Reference proteome</keyword>
<evidence type="ECO:0000313" key="1">
    <source>
        <dbReference type="EMBL" id="KAK3860695.1"/>
    </source>
</evidence>
<comment type="caution">
    <text evidence="1">The sequence shown here is derived from an EMBL/GenBank/DDBJ whole genome shotgun (WGS) entry which is preliminary data.</text>
</comment>
<dbReference type="EMBL" id="JAWQEG010004653">
    <property type="protein sequence ID" value="KAK3860695.1"/>
    <property type="molecule type" value="Genomic_DNA"/>
</dbReference>